<feature type="chain" id="PRO_5003389893" evidence="2">
    <location>
        <begin position="23"/>
        <end position="178"/>
    </location>
</feature>
<accession>F9W527</accession>
<gene>
    <name evidence="3" type="ORF">TCIL3000_0_03260</name>
</gene>
<dbReference type="PANTHER" id="PTHR40741">
    <property type="entry name" value="AMASTIN-RELATED"/>
    <property type="match status" value="1"/>
</dbReference>
<dbReference type="AlphaFoldDB" id="F9W527"/>
<reference evidence="3 4" key="2">
    <citation type="journal article" date="2012" name="Proc. Natl. Acad. Sci. U.S.A.">
        <title>Antigenic diversity is generated by distinct evolutionary mechanisms in African trypanosome species.</title>
        <authorList>
            <person name="Jackson A.P."/>
            <person name="Berry A."/>
            <person name="Aslett M."/>
            <person name="Allison H.C."/>
            <person name="Burton P."/>
            <person name="Vavrova-Anderson J."/>
            <person name="Brown R."/>
            <person name="Browne H."/>
            <person name="Corton N."/>
            <person name="Hauser H."/>
            <person name="Gamble J."/>
            <person name="Gilderthorp R."/>
            <person name="Marcello L."/>
            <person name="McQuillan J."/>
            <person name="Otto T.D."/>
            <person name="Quail M.A."/>
            <person name="Sanders M.J."/>
            <person name="van Tonder A."/>
            <person name="Ginger M.L."/>
            <person name="Field M.C."/>
            <person name="Barry J.D."/>
            <person name="Hertz-Fowler C."/>
            <person name="Berriman M."/>
        </authorList>
    </citation>
    <scope>NUCLEOTIDE SEQUENCE [LARGE SCALE GENOMIC DNA]</scope>
    <source>
        <strain evidence="3 4">IL3000</strain>
    </source>
</reference>
<keyword evidence="1" id="KW-0812">Transmembrane</keyword>
<evidence type="ECO:0000313" key="4">
    <source>
        <dbReference type="Proteomes" id="UP000000702"/>
    </source>
</evidence>
<reference evidence="4" key="1">
    <citation type="submission" date="2011-07" db="EMBL/GenBank/DDBJ databases">
        <title>Divergent evolution of antigenic variation in African trypanosomes.</title>
        <authorList>
            <person name="Jackson A.P."/>
            <person name="Berry A."/>
            <person name="Allison H.C."/>
            <person name="Burton P."/>
            <person name="Anderson J."/>
            <person name="Aslett M."/>
            <person name="Brown R."/>
            <person name="Corton N."/>
            <person name="Harris D."/>
            <person name="Hauser H."/>
            <person name="Gamble J."/>
            <person name="Gilderthorp R."/>
            <person name="McQuillan J."/>
            <person name="Quail M.A."/>
            <person name="Sanders M."/>
            <person name="Van Tonder A."/>
            <person name="Ginger M.L."/>
            <person name="Donelson J.E."/>
            <person name="Field M.C."/>
            <person name="Barry J.D."/>
            <person name="Berriman M."/>
            <person name="Hertz-Fowler C."/>
        </authorList>
    </citation>
    <scope>NUCLEOTIDE SEQUENCE [LARGE SCALE GENOMIC DNA]</scope>
    <source>
        <strain evidence="4">IL3000</strain>
    </source>
</reference>
<protein>
    <submittedName>
        <fullName evidence="3">WGS project CAEQ00000000 data, annotated contig 126</fullName>
    </submittedName>
</protein>
<sequence length="178" mass="19958">MLCCGALAILLILFAISASVCAIIFPVFCKYSKNYEGLQTLLYFWEMVGKREKKTNVRDSECYEYSLHFQVALGSMATSAVIGLLALMFVIALIVLKDKMRHIKIVSLSLLFFAFLASGACVALLVLGYFRGYCQDNKSLSEKYKSFRGREFKFDIGLYLAATTCLLYLLGNVTHCCI</sequence>
<evidence type="ECO:0000256" key="2">
    <source>
        <dbReference type="SAM" id="SignalP"/>
    </source>
</evidence>
<evidence type="ECO:0000313" key="3">
    <source>
        <dbReference type="EMBL" id="CCD12274.1"/>
    </source>
</evidence>
<dbReference type="VEuPathDB" id="TriTrypDB:TcIL3000_0_03260"/>
<dbReference type="EMBL" id="CAEQ01000649">
    <property type="protein sequence ID" value="CCD12274.1"/>
    <property type="molecule type" value="Genomic_DNA"/>
</dbReference>
<organism evidence="3 4">
    <name type="scientific">Trypanosoma congolense (strain IL3000)</name>
    <dbReference type="NCBI Taxonomy" id="1068625"/>
    <lineage>
        <taxon>Eukaryota</taxon>
        <taxon>Discoba</taxon>
        <taxon>Euglenozoa</taxon>
        <taxon>Kinetoplastea</taxon>
        <taxon>Metakinetoplastina</taxon>
        <taxon>Trypanosomatida</taxon>
        <taxon>Trypanosomatidae</taxon>
        <taxon>Trypanosoma</taxon>
        <taxon>Nannomonas</taxon>
    </lineage>
</organism>
<dbReference type="PANTHER" id="PTHR40741:SF1">
    <property type="entry name" value="AMASTIN"/>
    <property type="match status" value="1"/>
</dbReference>
<dbReference type="Proteomes" id="UP000000702">
    <property type="component" value="Unassembled WGS sequence"/>
</dbReference>
<name>F9W527_TRYCI</name>
<keyword evidence="4" id="KW-1185">Reference proteome</keyword>
<evidence type="ECO:0000256" key="1">
    <source>
        <dbReference type="SAM" id="Phobius"/>
    </source>
</evidence>
<feature type="transmembrane region" description="Helical" evidence="1">
    <location>
        <begin position="156"/>
        <end position="174"/>
    </location>
</feature>
<keyword evidence="1" id="KW-0472">Membrane</keyword>
<feature type="signal peptide" evidence="2">
    <location>
        <begin position="1"/>
        <end position="22"/>
    </location>
</feature>
<keyword evidence="2" id="KW-0732">Signal</keyword>
<proteinExistence type="predicted"/>
<keyword evidence="1" id="KW-1133">Transmembrane helix</keyword>
<dbReference type="OMA" id="CWTTAGY"/>
<comment type="caution">
    <text evidence="3">The sequence shown here is derived from an EMBL/GenBank/DDBJ whole genome shotgun (WGS) entry which is preliminary data.</text>
</comment>
<feature type="transmembrane region" description="Helical" evidence="1">
    <location>
        <begin position="73"/>
        <end position="96"/>
    </location>
</feature>
<feature type="transmembrane region" description="Helical" evidence="1">
    <location>
        <begin position="108"/>
        <end position="130"/>
    </location>
</feature>